<organism evidence="1 2">
    <name type="scientific">Eragrostis curvula</name>
    <name type="common">weeping love grass</name>
    <dbReference type="NCBI Taxonomy" id="38414"/>
    <lineage>
        <taxon>Eukaryota</taxon>
        <taxon>Viridiplantae</taxon>
        <taxon>Streptophyta</taxon>
        <taxon>Embryophyta</taxon>
        <taxon>Tracheophyta</taxon>
        <taxon>Spermatophyta</taxon>
        <taxon>Magnoliopsida</taxon>
        <taxon>Liliopsida</taxon>
        <taxon>Poales</taxon>
        <taxon>Poaceae</taxon>
        <taxon>PACMAD clade</taxon>
        <taxon>Chloridoideae</taxon>
        <taxon>Eragrostideae</taxon>
        <taxon>Eragrostidinae</taxon>
        <taxon>Eragrostis</taxon>
    </lineage>
</organism>
<dbReference type="EMBL" id="RWGY01000026">
    <property type="protein sequence ID" value="TVU21499.1"/>
    <property type="molecule type" value="Genomic_DNA"/>
</dbReference>
<accession>A0A5J9UCL9</accession>
<keyword evidence="2" id="KW-1185">Reference proteome</keyword>
<protein>
    <submittedName>
        <fullName evidence="1">Uncharacterized protein</fullName>
    </submittedName>
</protein>
<feature type="non-terminal residue" evidence="1">
    <location>
        <position position="1"/>
    </location>
</feature>
<comment type="caution">
    <text evidence="1">The sequence shown here is derived from an EMBL/GenBank/DDBJ whole genome shotgun (WGS) entry which is preliminary data.</text>
</comment>
<dbReference type="Proteomes" id="UP000324897">
    <property type="component" value="Unassembled WGS sequence"/>
</dbReference>
<proteinExistence type="predicted"/>
<dbReference type="Gramene" id="TVU21499">
    <property type="protein sequence ID" value="TVU21499"/>
    <property type="gene ID" value="EJB05_31137"/>
</dbReference>
<gene>
    <name evidence="1" type="ORF">EJB05_31137</name>
</gene>
<evidence type="ECO:0000313" key="1">
    <source>
        <dbReference type="EMBL" id="TVU21499.1"/>
    </source>
</evidence>
<sequence length="73" mass="8046">MSTSCLQMSWTPPVGGSHRRKVNGILGILCRQHYPGLVQLPEGLEVADTFDHYAAVTTWRIQMAGSSTTRWSG</sequence>
<name>A0A5J9UCL9_9POAL</name>
<evidence type="ECO:0000313" key="2">
    <source>
        <dbReference type="Proteomes" id="UP000324897"/>
    </source>
</evidence>
<dbReference type="AlphaFoldDB" id="A0A5J9UCL9"/>
<reference evidence="1 2" key="1">
    <citation type="journal article" date="2019" name="Sci. Rep.">
        <title>A high-quality genome of Eragrostis curvula grass provides insights into Poaceae evolution and supports new strategies to enhance forage quality.</title>
        <authorList>
            <person name="Carballo J."/>
            <person name="Santos B.A.C.M."/>
            <person name="Zappacosta D."/>
            <person name="Garbus I."/>
            <person name="Selva J.P."/>
            <person name="Gallo C.A."/>
            <person name="Diaz A."/>
            <person name="Albertini E."/>
            <person name="Caccamo M."/>
            <person name="Echenique V."/>
        </authorList>
    </citation>
    <scope>NUCLEOTIDE SEQUENCE [LARGE SCALE GENOMIC DNA]</scope>
    <source>
        <strain evidence="2">cv. Victoria</strain>
        <tissue evidence="1">Leaf</tissue>
    </source>
</reference>